<dbReference type="InParanoid" id="Q5CUL6"/>
<sequence length="102" mass="11766">IKQFRFALIANSNLSMNDKNGFIWKVIYIDELEWLDIYSGTLSYNCSCGDIFWTTLPYLEEIVNSEAKGNDSSVVLQCESCSLKIKVIFNKESLNEIKKRIN</sequence>
<keyword evidence="1" id="KW-0479">Metal-binding</keyword>
<dbReference type="PROSITE" id="PS51074">
    <property type="entry name" value="DPH_MB"/>
    <property type="match status" value="1"/>
</dbReference>
<dbReference type="GO" id="GO:0046872">
    <property type="term" value="F:metal ion binding"/>
    <property type="evidence" value="ECO:0007669"/>
    <property type="project" value="UniProtKB-KW"/>
</dbReference>
<evidence type="ECO:0000256" key="1">
    <source>
        <dbReference type="ARBA" id="ARBA00022723"/>
    </source>
</evidence>
<evidence type="ECO:0000256" key="2">
    <source>
        <dbReference type="ARBA" id="ARBA00023004"/>
    </source>
</evidence>
<evidence type="ECO:0000313" key="5">
    <source>
        <dbReference type="Proteomes" id="UP000006726"/>
    </source>
</evidence>
<comment type="caution">
    <text evidence="4">The sequence shown here is derived from an EMBL/GenBank/DDBJ whole genome shotgun (WGS) entry which is preliminary data.</text>
</comment>
<dbReference type="FunCoup" id="Q5CUL6">
    <property type="interactions" value="192"/>
</dbReference>
<dbReference type="OMA" id="YIDELEW"/>
<accession>Q5CUL6</accession>
<dbReference type="InterPro" id="IPR036671">
    <property type="entry name" value="DPH_MB_sf"/>
</dbReference>
<gene>
    <name evidence="4" type="ORF">cgd3_2340</name>
</gene>
<dbReference type="OrthoDB" id="66964at2759"/>
<dbReference type="EMBL" id="AAEE01000004">
    <property type="protein sequence ID" value="EAK89265.1"/>
    <property type="molecule type" value="Genomic_DNA"/>
</dbReference>
<reference evidence="4 5" key="1">
    <citation type="journal article" date="2004" name="Science">
        <title>Complete genome sequence of the apicomplexan, Cryptosporidium parvum.</title>
        <authorList>
            <person name="Abrahamsen M.S."/>
            <person name="Templeton T.J."/>
            <person name="Enomoto S."/>
            <person name="Abrahante J.E."/>
            <person name="Zhu G."/>
            <person name="Lancto C.A."/>
            <person name="Deng M."/>
            <person name="Liu C."/>
            <person name="Widmer G."/>
            <person name="Tzipori S."/>
            <person name="Buck G.A."/>
            <person name="Xu P."/>
            <person name="Bankier A.T."/>
            <person name="Dear P.H."/>
            <person name="Konfortov B.A."/>
            <person name="Spriggs H.F."/>
            <person name="Iyer L."/>
            <person name="Anantharaman V."/>
            <person name="Aravind L."/>
            <person name="Kapur V."/>
        </authorList>
    </citation>
    <scope>NUCLEOTIDE SEQUENCE [LARGE SCALE GENOMIC DNA]</scope>
    <source>
        <strain evidence="5">Iowa II</strain>
    </source>
</reference>
<evidence type="ECO:0000259" key="3">
    <source>
        <dbReference type="PROSITE" id="PS51074"/>
    </source>
</evidence>
<dbReference type="KEGG" id="cpv:cgd3_2340"/>
<organism evidence="4 5">
    <name type="scientific">Cryptosporidium parvum (strain Iowa II)</name>
    <dbReference type="NCBI Taxonomy" id="353152"/>
    <lineage>
        <taxon>Eukaryota</taxon>
        <taxon>Sar</taxon>
        <taxon>Alveolata</taxon>
        <taxon>Apicomplexa</taxon>
        <taxon>Conoidasida</taxon>
        <taxon>Coccidia</taxon>
        <taxon>Eucoccidiorida</taxon>
        <taxon>Eimeriorina</taxon>
        <taxon>Cryptosporidiidae</taxon>
        <taxon>Cryptosporidium</taxon>
    </lineage>
</organism>
<dbReference type="AlphaFoldDB" id="Q5CUL6"/>
<name>Q5CUL6_CRYPI</name>
<feature type="domain" description="DPH-type MB" evidence="3">
    <location>
        <begin position="23"/>
        <end position="90"/>
    </location>
</feature>
<proteinExistence type="predicted"/>
<keyword evidence="2" id="KW-0408">Iron</keyword>
<protein>
    <recommendedName>
        <fullName evidence="3">DPH-type MB domain-containing protein</fullName>
    </recommendedName>
</protein>
<dbReference type="GeneID" id="3373780"/>
<dbReference type="Pfam" id="PF05207">
    <property type="entry name" value="Zn_ribbon_CSL"/>
    <property type="match status" value="1"/>
</dbReference>
<dbReference type="Gene3D" id="3.10.660.10">
    <property type="entry name" value="DPH Zinc finger"/>
    <property type="match status" value="1"/>
</dbReference>
<evidence type="ECO:0000313" key="4">
    <source>
        <dbReference type="EMBL" id="EAK89265.1"/>
    </source>
</evidence>
<feature type="non-terminal residue" evidence="4">
    <location>
        <position position="1"/>
    </location>
</feature>
<dbReference type="InterPro" id="IPR007872">
    <property type="entry name" value="DPH_MB_dom"/>
</dbReference>
<dbReference type="Proteomes" id="UP000006726">
    <property type="component" value="Chromosome 3"/>
</dbReference>
<dbReference type="SUPFAM" id="SSF144217">
    <property type="entry name" value="CSL zinc finger"/>
    <property type="match status" value="1"/>
</dbReference>
<keyword evidence="5" id="KW-1185">Reference proteome</keyword>
<dbReference type="RefSeq" id="XP_626798.1">
    <property type="nucleotide sequence ID" value="XM_626798.1"/>
</dbReference>